<proteinExistence type="predicted"/>
<protein>
    <submittedName>
        <fullName evidence="2">Uncharacterized protein</fullName>
    </submittedName>
</protein>
<reference evidence="2 3" key="1">
    <citation type="submission" date="2010-02" db="EMBL/GenBank/DDBJ databases">
        <authorList>
            <person name="Weinstock G."/>
            <person name="Sodergren E."/>
            <person name="Clifton S."/>
            <person name="Fulton L."/>
            <person name="Fulton B."/>
            <person name="Courtney L."/>
            <person name="Fronick C."/>
            <person name="Harrison M."/>
            <person name="Strong C."/>
            <person name="Farmer C."/>
            <person name="Delahaunty K."/>
            <person name="Markovic C."/>
            <person name="Hall O."/>
            <person name="Minx P."/>
            <person name="Tomlinson C."/>
            <person name="Mitreva M."/>
            <person name="Nelson J."/>
            <person name="Hou S."/>
            <person name="Wollam A."/>
            <person name="Pepin K.H."/>
            <person name="Johnson M."/>
            <person name="Bhonagiri V."/>
            <person name="Zhang X."/>
            <person name="Suruliraj S."/>
            <person name="Warren W."/>
            <person name="Chinwalla A."/>
            <person name="Mardis E.R."/>
            <person name="Wilson R.K."/>
        </authorList>
    </citation>
    <scope>NUCLEOTIDE SEQUENCE [LARGE SCALE GENOMIC DNA]</scope>
    <source>
        <strain evidence="2 3">DSM 20213</strain>
    </source>
</reference>
<feature type="region of interest" description="Disordered" evidence="1">
    <location>
        <begin position="41"/>
        <end position="64"/>
    </location>
</feature>
<gene>
    <name evidence="2" type="ORF">BIFBRE_04655</name>
</gene>
<dbReference type="AlphaFoldDB" id="D4BRB9"/>
<feature type="compositionally biased region" description="Polar residues" evidence="1">
    <location>
        <begin position="45"/>
        <end position="55"/>
    </location>
</feature>
<comment type="caution">
    <text evidence="2">The sequence shown here is derived from an EMBL/GenBank/DDBJ whole genome shotgun (WGS) entry which is preliminary data.</text>
</comment>
<name>D4BRB9_BIFBR</name>
<evidence type="ECO:0000313" key="3">
    <source>
        <dbReference type="Proteomes" id="UP000003191"/>
    </source>
</evidence>
<dbReference type="HOGENOM" id="CLU_2858714_0_0_11"/>
<keyword evidence="3" id="KW-1185">Reference proteome</keyword>
<accession>D4BRB9</accession>
<sequence length="64" mass="7387">MRGATQEWTPCPKIRILRPSHGIDCTVQSIRIFPDTQPLKRHASRSLTLELSNNKKNTHRPQKP</sequence>
<organism evidence="2 3">
    <name type="scientific">Bifidobacterium breve DSM 20213 = JCM 1192</name>
    <dbReference type="NCBI Taxonomy" id="518634"/>
    <lineage>
        <taxon>Bacteria</taxon>
        <taxon>Bacillati</taxon>
        <taxon>Actinomycetota</taxon>
        <taxon>Actinomycetes</taxon>
        <taxon>Bifidobacteriales</taxon>
        <taxon>Bifidobacteriaceae</taxon>
        <taxon>Bifidobacterium</taxon>
    </lineage>
</organism>
<dbReference type="Proteomes" id="UP000003191">
    <property type="component" value="Unassembled WGS sequence"/>
</dbReference>
<evidence type="ECO:0000256" key="1">
    <source>
        <dbReference type="SAM" id="MobiDB-lite"/>
    </source>
</evidence>
<dbReference type="EMBL" id="ACCG02000012">
    <property type="protein sequence ID" value="EFE88764.1"/>
    <property type="molecule type" value="Genomic_DNA"/>
</dbReference>
<evidence type="ECO:0000313" key="2">
    <source>
        <dbReference type="EMBL" id="EFE88764.1"/>
    </source>
</evidence>